<keyword evidence="2" id="KW-1133">Transmembrane helix</keyword>
<keyword evidence="2" id="KW-0812">Transmembrane</keyword>
<protein>
    <submittedName>
        <fullName evidence="3">Uncharacterized protein</fullName>
    </submittedName>
</protein>
<name>A0A8J2NRJ4_9HEXA</name>
<organism evidence="3 4">
    <name type="scientific">Allacma fusca</name>
    <dbReference type="NCBI Taxonomy" id="39272"/>
    <lineage>
        <taxon>Eukaryota</taxon>
        <taxon>Metazoa</taxon>
        <taxon>Ecdysozoa</taxon>
        <taxon>Arthropoda</taxon>
        <taxon>Hexapoda</taxon>
        <taxon>Collembola</taxon>
        <taxon>Symphypleona</taxon>
        <taxon>Sminthuridae</taxon>
        <taxon>Allacma</taxon>
    </lineage>
</organism>
<feature type="region of interest" description="Disordered" evidence="1">
    <location>
        <begin position="50"/>
        <end position="100"/>
    </location>
</feature>
<keyword evidence="2" id="KW-0472">Membrane</keyword>
<reference evidence="3" key="1">
    <citation type="submission" date="2021-06" db="EMBL/GenBank/DDBJ databases">
        <authorList>
            <person name="Hodson N. C."/>
            <person name="Mongue J. A."/>
            <person name="Jaron S. K."/>
        </authorList>
    </citation>
    <scope>NUCLEOTIDE SEQUENCE</scope>
</reference>
<dbReference type="Proteomes" id="UP000708208">
    <property type="component" value="Unassembled WGS sequence"/>
</dbReference>
<proteinExistence type="predicted"/>
<evidence type="ECO:0000313" key="3">
    <source>
        <dbReference type="EMBL" id="CAG7659383.1"/>
    </source>
</evidence>
<feature type="region of interest" description="Disordered" evidence="1">
    <location>
        <begin position="244"/>
        <end position="278"/>
    </location>
</feature>
<dbReference type="EMBL" id="CAJVCH010006657">
    <property type="protein sequence ID" value="CAG7659383.1"/>
    <property type="molecule type" value="Genomic_DNA"/>
</dbReference>
<keyword evidence="4" id="KW-1185">Reference proteome</keyword>
<sequence>MLDTYIIIVLLTVVGTVTVIILFYFILMCISALRAPPSLAASALQTRSIRTRSTQGAERQAINGPRRQSQRRATENVYMTHPTANPEEDRLSRSMTTRQISSRTGHATLTIPSNLFLNSRGLPLGGGNVSQGGHELEVLRFYTAEELANFPFDEHQRQLNSSGTPEPYEQIHRTVPIETPETANPVNPAALTIRNNNQANHHQSVFIRHPELLITPGSNSVLDSRLHRHRLCYSIPASYLGRPPAYLPHDDQPPSYDDALRLSQVDDQKDNPAPAPEQ</sequence>
<evidence type="ECO:0000313" key="4">
    <source>
        <dbReference type="Proteomes" id="UP000708208"/>
    </source>
</evidence>
<feature type="compositionally biased region" description="Basic and acidic residues" evidence="1">
    <location>
        <begin position="248"/>
        <end position="270"/>
    </location>
</feature>
<accession>A0A8J2NRJ4</accession>
<feature type="transmembrane region" description="Helical" evidence="2">
    <location>
        <begin position="6"/>
        <end position="27"/>
    </location>
</feature>
<comment type="caution">
    <text evidence="3">The sequence shown here is derived from an EMBL/GenBank/DDBJ whole genome shotgun (WGS) entry which is preliminary data.</text>
</comment>
<evidence type="ECO:0000256" key="2">
    <source>
        <dbReference type="SAM" id="Phobius"/>
    </source>
</evidence>
<dbReference type="AlphaFoldDB" id="A0A8J2NRJ4"/>
<gene>
    <name evidence="3" type="ORF">AFUS01_LOCUS1203</name>
</gene>
<evidence type="ECO:0000256" key="1">
    <source>
        <dbReference type="SAM" id="MobiDB-lite"/>
    </source>
</evidence>